<gene>
    <name evidence="2" type="ORF">J0A66_14245</name>
</gene>
<evidence type="ECO:0000313" key="3">
    <source>
        <dbReference type="Proteomes" id="UP000664654"/>
    </source>
</evidence>
<dbReference type="PANTHER" id="PTHR34776">
    <property type="entry name" value="F17F16.3 PROTEIN"/>
    <property type="match status" value="1"/>
</dbReference>
<feature type="region of interest" description="Disordered" evidence="1">
    <location>
        <begin position="236"/>
        <end position="268"/>
    </location>
</feature>
<dbReference type="RefSeq" id="WP_206574505.1">
    <property type="nucleotide sequence ID" value="NZ_JAFKCV010000008.1"/>
</dbReference>
<reference evidence="2" key="1">
    <citation type="submission" date="2021-03" db="EMBL/GenBank/DDBJ databases">
        <title>novel species isolated from a fishpond in China.</title>
        <authorList>
            <person name="Lu H."/>
            <person name="Cai Z."/>
        </authorList>
    </citation>
    <scope>NUCLEOTIDE SEQUENCE</scope>
    <source>
        <strain evidence="2">JCM 30855</strain>
    </source>
</reference>
<proteinExistence type="predicted"/>
<dbReference type="InterPro" id="IPR021527">
    <property type="entry name" value="DUF2795"/>
</dbReference>
<dbReference type="PANTHER" id="PTHR34776:SF1">
    <property type="entry name" value="F17F16.3 PROTEIN"/>
    <property type="match status" value="1"/>
</dbReference>
<name>A0A939DR70_9ALTE</name>
<dbReference type="Proteomes" id="UP000664654">
    <property type="component" value="Unassembled WGS sequence"/>
</dbReference>
<dbReference type="EMBL" id="JAFKCV010000008">
    <property type="protein sequence ID" value="MBN7826391.1"/>
    <property type="molecule type" value="Genomic_DNA"/>
</dbReference>
<dbReference type="AlphaFoldDB" id="A0A939DR70"/>
<dbReference type="Pfam" id="PF11387">
    <property type="entry name" value="DUF2795"/>
    <property type="match status" value="1"/>
</dbReference>
<keyword evidence="3" id="KW-1185">Reference proteome</keyword>
<evidence type="ECO:0000256" key="1">
    <source>
        <dbReference type="SAM" id="MobiDB-lite"/>
    </source>
</evidence>
<sequence length="331" mass="36695">MANILENGDIYFFYRPKLDSPNPASLGEVQRFYLILMPDESQQGRLFVVGKKRLPEIKPDKAEEDERGWILLDLVGDAQAITNALHPKQYQTETRGKQEESEAIPAAAGRYQLLEKDQSSRLAYRLSQPDKLGNVQKALGILEAGSYVISVRNPDLEVPGFPDAKPNYPAKLKNQFAEERWLRITDLGLLAYEDAQMVLIGAHKDLQESDVKIKGQADLFGRLKLRREDWPCEALEKGQWSGPKGKLDNLSPASDRSKGGKAGGQQALKAPSAAGIAKALKGVKLPGDAVKLIRQARSNQAPDEIIETLKALPDREFRSMAEVEKALGEVR</sequence>
<protein>
    <submittedName>
        <fullName evidence="2">DUF2795 domain-containing protein</fullName>
    </submittedName>
</protein>
<organism evidence="2 3">
    <name type="scientific">Bowmanella dokdonensis</name>
    <dbReference type="NCBI Taxonomy" id="751969"/>
    <lineage>
        <taxon>Bacteria</taxon>
        <taxon>Pseudomonadati</taxon>
        <taxon>Pseudomonadota</taxon>
        <taxon>Gammaproteobacteria</taxon>
        <taxon>Alteromonadales</taxon>
        <taxon>Alteromonadaceae</taxon>
        <taxon>Bowmanella</taxon>
    </lineage>
</organism>
<comment type="caution">
    <text evidence="2">The sequence shown here is derived from an EMBL/GenBank/DDBJ whole genome shotgun (WGS) entry which is preliminary data.</text>
</comment>
<evidence type="ECO:0000313" key="2">
    <source>
        <dbReference type="EMBL" id="MBN7826391.1"/>
    </source>
</evidence>
<accession>A0A939DR70</accession>